<dbReference type="PROSITE" id="PS51257">
    <property type="entry name" value="PROKAR_LIPOPROTEIN"/>
    <property type="match status" value="1"/>
</dbReference>
<dbReference type="SUPFAM" id="SSF52025">
    <property type="entry name" value="PA domain"/>
    <property type="match status" value="1"/>
</dbReference>
<dbReference type="InterPro" id="IPR046450">
    <property type="entry name" value="PA_dom_sf"/>
</dbReference>
<evidence type="ECO:0000313" key="10">
    <source>
        <dbReference type="Proteomes" id="UP000306808"/>
    </source>
</evidence>
<dbReference type="CDD" id="cd05660">
    <property type="entry name" value="M28_like_PA"/>
    <property type="match status" value="1"/>
</dbReference>
<feature type="signal peptide" evidence="7">
    <location>
        <begin position="1"/>
        <end position="24"/>
    </location>
</feature>
<protein>
    <submittedName>
        <fullName evidence="9">M20/M25/M40 family metallo-hydrolase</fullName>
    </submittedName>
</protein>
<keyword evidence="10" id="KW-1185">Reference proteome</keyword>
<dbReference type="CDD" id="cd04821">
    <property type="entry name" value="PA_M28_1_2"/>
    <property type="match status" value="1"/>
</dbReference>
<name>A0A4U0NAF6_9SPHI</name>
<dbReference type="InterPro" id="IPR007484">
    <property type="entry name" value="Peptidase_M28"/>
</dbReference>
<gene>
    <name evidence="9" type="ORF">FAZ15_21095</name>
</gene>
<reference evidence="9 10" key="1">
    <citation type="submission" date="2019-04" db="EMBL/GenBank/DDBJ databases">
        <title>Sphingobacterium olei sp. nov., isolated from oil-contaminated soil.</title>
        <authorList>
            <person name="Liu B."/>
        </authorList>
    </citation>
    <scope>NUCLEOTIDE SEQUENCE [LARGE SCALE GENOMIC DNA]</scope>
    <source>
        <strain evidence="9 10">HAL-9</strain>
    </source>
</reference>
<organism evidence="9 10">
    <name type="scientific">Sphingobacterium olei</name>
    <dbReference type="NCBI Taxonomy" id="2571155"/>
    <lineage>
        <taxon>Bacteria</taxon>
        <taxon>Pseudomonadati</taxon>
        <taxon>Bacteroidota</taxon>
        <taxon>Sphingobacteriia</taxon>
        <taxon>Sphingobacteriales</taxon>
        <taxon>Sphingobacteriaceae</taxon>
        <taxon>Sphingobacterium</taxon>
    </lineage>
</organism>
<accession>A0A4U0NAF6</accession>
<evidence type="ECO:0000256" key="5">
    <source>
        <dbReference type="ARBA" id="ARBA00022801"/>
    </source>
</evidence>
<keyword evidence="2" id="KW-0645">Protease</keyword>
<dbReference type="Pfam" id="PF04389">
    <property type="entry name" value="Peptidase_M28"/>
    <property type="match status" value="1"/>
</dbReference>
<keyword evidence="1" id="KW-0031">Aminopeptidase</keyword>
<dbReference type="InterPro" id="IPR045175">
    <property type="entry name" value="M28_fam"/>
</dbReference>
<keyword evidence="3" id="KW-0479">Metal-binding</keyword>
<proteinExistence type="predicted"/>
<sequence length="554" mass="60951">MNKITLLILFFSSMAFLSCQNAQQAVHDTTTLDSIALEAIQENTYKEAVSKLSSDDFLGRKPFTKGDTLTVNYIREQFKNLGLKPGNGDSYFQEVPLVEITSKPTSPSITLTGNKGDLTINYLEDFVIGTKRLQEHITIPSTELVFAGFGIVAPEYGWNDYDGLDVKGKTVVVMASDPGRYDKNLFKADTMTYYGRWTYKYEEAGRQGATGILIIHETAAASYGWNVVRTGWSGPQLDMVTENNGASNVEFEGWISNETAKNLFQIAGIDAKVMEEAKKPGFKAVPLQVTMAVSLKNNFRKSKSNNVIAKIEGSKRTDETIIYTAHWDHLGVGEAVDGDSIYNGAVDNAAGVAALFEIAKAFNAAKVKPERTIVFMALTAEEEGLLGSAYYASNPIYPINKTVANLNMDAFSPLGATKDVSVVGLGQTELEDYVRQSAAKFGRFVKGEGNPSSGGFYRSDHFNFVKKGVPGLFMGSGDQLISTDTTLNTKRKEALSGRYHNVTDEIDENWDFEGILADIRLFFDIGYTLSLEKTFPGFKANSEFKELGEKRLSK</sequence>
<dbReference type="GO" id="GO:0046872">
    <property type="term" value="F:metal ion binding"/>
    <property type="evidence" value="ECO:0007669"/>
    <property type="project" value="UniProtKB-KW"/>
</dbReference>
<dbReference type="GO" id="GO:0008235">
    <property type="term" value="F:metalloexopeptidase activity"/>
    <property type="evidence" value="ECO:0007669"/>
    <property type="project" value="InterPro"/>
</dbReference>
<dbReference type="Gene3D" id="3.40.630.10">
    <property type="entry name" value="Zn peptidases"/>
    <property type="match status" value="2"/>
</dbReference>
<evidence type="ECO:0000256" key="7">
    <source>
        <dbReference type="SAM" id="SignalP"/>
    </source>
</evidence>
<evidence type="ECO:0000256" key="4">
    <source>
        <dbReference type="ARBA" id="ARBA00022729"/>
    </source>
</evidence>
<comment type="caution">
    <text evidence="9">The sequence shown here is derived from an EMBL/GenBank/DDBJ whole genome shotgun (WGS) entry which is preliminary data.</text>
</comment>
<keyword evidence="4 7" id="KW-0732">Signal</keyword>
<dbReference type="Proteomes" id="UP000306808">
    <property type="component" value="Unassembled WGS sequence"/>
</dbReference>
<feature type="domain" description="Peptidase M28" evidence="8">
    <location>
        <begin position="306"/>
        <end position="511"/>
    </location>
</feature>
<evidence type="ECO:0000256" key="6">
    <source>
        <dbReference type="ARBA" id="ARBA00022833"/>
    </source>
</evidence>
<dbReference type="GO" id="GO:0004177">
    <property type="term" value="F:aminopeptidase activity"/>
    <property type="evidence" value="ECO:0007669"/>
    <property type="project" value="UniProtKB-KW"/>
</dbReference>
<evidence type="ECO:0000259" key="8">
    <source>
        <dbReference type="Pfam" id="PF04389"/>
    </source>
</evidence>
<keyword evidence="5 9" id="KW-0378">Hydrolase</keyword>
<dbReference type="EMBL" id="SUME01000012">
    <property type="protein sequence ID" value="TJZ50850.1"/>
    <property type="molecule type" value="Genomic_DNA"/>
</dbReference>
<dbReference type="SUPFAM" id="SSF53187">
    <property type="entry name" value="Zn-dependent exopeptidases"/>
    <property type="match status" value="1"/>
</dbReference>
<dbReference type="RefSeq" id="WP_136903358.1">
    <property type="nucleotide sequence ID" value="NZ_SUME01000012.1"/>
</dbReference>
<keyword evidence="6" id="KW-0862">Zinc</keyword>
<dbReference type="PANTHER" id="PTHR12147">
    <property type="entry name" value="METALLOPEPTIDASE M28 FAMILY MEMBER"/>
    <property type="match status" value="1"/>
</dbReference>
<dbReference type="GO" id="GO:0006508">
    <property type="term" value="P:proteolysis"/>
    <property type="evidence" value="ECO:0007669"/>
    <property type="project" value="UniProtKB-KW"/>
</dbReference>
<dbReference type="OrthoDB" id="9764939at2"/>
<dbReference type="AlphaFoldDB" id="A0A4U0NAF6"/>
<evidence type="ECO:0000256" key="3">
    <source>
        <dbReference type="ARBA" id="ARBA00022723"/>
    </source>
</evidence>
<evidence type="ECO:0000256" key="1">
    <source>
        <dbReference type="ARBA" id="ARBA00022438"/>
    </source>
</evidence>
<dbReference type="FunFam" id="3.40.630.10:FF:000088">
    <property type="entry name" value="Peptidase M20"/>
    <property type="match status" value="1"/>
</dbReference>
<evidence type="ECO:0000256" key="2">
    <source>
        <dbReference type="ARBA" id="ARBA00022670"/>
    </source>
</evidence>
<evidence type="ECO:0000313" key="9">
    <source>
        <dbReference type="EMBL" id="TJZ50850.1"/>
    </source>
</evidence>
<feature type="chain" id="PRO_5020600020" evidence="7">
    <location>
        <begin position="25"/>
        <end position="554"/>
    </location>
</feature>
<dbReference type="PANTHER" id="PTHR12147:SF56">
    <property type="entry name" value="AMINOPEPTIDASE YDR415C-RELATED"/>
    <property type="match status" value="1"/>
</dbReference>